<proteinExistence type="inferred from homology"/>
<gene>
    <name evidence="4" type="primary">mqnD</name>
    <name evidence="5" type="ORF">C4F40_11920</name>
</gene>
<evidence type="ECO:0000256" key="2">
    <source>
        <dbReference type="ARBA" id="ARBA00022428"/>
    </source>
</evidence>
<reference evidence="5 6" key="1">
    <citation type="submission" date="2018-02" db="EMBL/GenBank/DDBJ databases">
        <title>Sphingobacterium KA21.</title>
        <authorList>
            <person name="Vasarhelyi B.M."/>
            <person name="Deshmukh S."/>
            <person name="Balint B."/>
            <person name="Kukolya J."/>
        </authorList>
    </citation>
    <scope>NUCLEOTIDE SEQUENCE [LARGE SCALE GENOMIC DNA]</scope>
    <source>
        <strain evidence="5 6">Ka21</strain>
    </source>
</reference>
<evidence type="ECO:0000256" key="3">
    <source>
        <dbReference type="ARBA" id="ARBA00023239"/>
    </source>
</evidence>
<comment type="catalytic activity">
    <reaction evidence="4">
        <text>cyclic dehypoxanthinylfutalosinate = 1,4-dihydroxy-6-naphthoate + dihydroxyacetone</text>
        <dbReference type="Rhea" id="RHEA:33087"/>
        <dbReference type="ChEBI" id="CHEBI:16016"/>
        <dbReference type="ChEBI" id="CHEBI:64254"/>
        <dbReference type="ChEBI" id="CHEBI:64270"/>
        <dbReference type="EC" id="4.1.99.29"/>
    </reaction>
</comment>
<evidence type="ECO:0000313" key="5">
    <source>
        <dbReference type="EMBL" id="MBE8721428.1"/>
    </source>
</evidence>
<accession>A0ABR9T7V6</accession>
<keyword evidence="3 4" id="KW-0456">Lyase</keyword>
<name>A0ABR9T7V6_9SPHI</name>
<dbReference type="InterPro" id="IPR003773">
    <property type="entry name" value="Menaquinone_biosynth"/>
</dbReference>
<comment type="function">
    <text evidence="4">Catalyzes the conversion of cyclic dehypoxanthine futalosine (cyclic DHFL) into 1,4-dihydroxy-6-naphthoate, a step in the biosynthesis of menaquinone (MK, vitamin K2).</text>
</comment>
<comment type="pathway">
    <text evidence="1 4">Quinol/quinone metabolism; menaquinone biosynthesis.</text>
</comment>
<comment type="caution">
    <text evidence="5">The sequence shown here is derived from an EMBL/GenBank/DDBJ whole genome shotgun (WGS) entry which is preliminary data.</text>
</comment>
<feature type="active site" description="Proton acceptor" evidence="4">
    <location>
        <position position="160"/>
    </location>
</feature>
<comment type="similarity">
    <text evidence="4">Belongs to the MqnA/MqnD family. MqnD subfamily.</text>
</comment>
<evidence type="ECO:0000256" key="4">
    <source>
        <dbReference type="HAMAP-Rule" id="MF_00996"/>
    </source>
</evidence>
<dbReference type="Proteomes" id="UP000618319">
    <property type="component" value="Unassembled WGS sequence"/>
</dbReference>
<dbReference type="EC" id="4.1.99.29" evidence="4"/>
<protein>
    <recommendedName>
        <fullName evidence="4">1,4-dihydroxy-6-naphtoate synthase</fullName>
        <ecNumber evidence="4">4.1.99.29</ecNumber>
    </recommendedName>
    <alternativeName>
        <fullName evidence="4">Menaquinone biosynthetic enzyme MqnD</fullName>
    </alternativeName>
</protein>
<feature type="binding site" evidence="4">
    <location>
        <begin position="55"/>
        <end position="57"/>
    </location>
    <ligand>
        <name>substrate</name>
    </ligand>
</feature>
<dbReference type="Pfam" id="PF02621">
    <property type="entry name" value="VitK2_biosynth"/>
    <property type="match status" value="1"/>
</dbReference>
<sequence>MEITLGFSPCPNDTFIFDALVHHKIDTKGLTFNVEYHDVETLNEKAFNNKLDITKLSYHAFAYAVQKYELLDAGSALGFGVGPLLITKNEELAAELKEYAGDHLPVALQDLRVGIPGKYTTANFLLGLAFPALQNKQELVFSDIEQALLDNNIDLGLIIHENRFTYQDKGLFKVVDLGDFWERTTNNPIPLGGIVVKRELPVEVKLLVNQLIKESVEYAFANPKSGIEYIRSHAQEMEDSVMYKHIDLYVNQYSIHLGADGRSAVETMFKKALSAGLIPQFHTNIFLT</sequence>
<feature type="binding site" evidence="4">
    <location>
        <begin position="121"/>
        <end position="122"/>
    </location>
    <ligand>
        <name>substrate</name>
    </ligand>
</feature>
<dbReference type="SUPFAM" id="SSF53850">
    <property type="entry name" value="Periplasmic binding protein-like II"/>
    <property type="match status" value="1"/>
</dbReference>
<dbReference type="PANTHER" id="PTHR37167">
    <property type="entry name" value="1,4-DIHYDROXY-6-NAPHTOATE SYNTHASE"/>
    <property type="match status" value="1"/>
</dbReference>
<dbReference type="EMBL" id="PSKQ01000021">
    <property type="protein sequence ID" value="MBE8721428.1"/>
    <property type="molecule type" value="Genomic_DNA"/>
</dbReference>
<keyword evidence="6" id="KW-1185">Reference proteome</keyword>
<evidence type="ECO:0000256" key="1">
    <source>
        <dbReference type="ARBA" id="ARBA00004863"/>
    </source>
</evidence>
<evidence type="ECO:0000313" key="6">
    <source>
        <dbReference type="Proteomes" id="UP000618319"/>
    </source>
</evidence>
<keyword evidence="2 4" id="KW-0474">Menaquinone biosynthesis</keyword>
<dbReference type="InterPro" id="IPR030869">
    <property type="entry name" value="MqnD"/>
</dbReference>
<dbReference type="HAMAP" id="MF_00996">
    <property type="entry name" value="MqnD"/>
    <property type="match status" value="1"/>
</dbReference>
<organism evidence="5 6">
    <name type="scientific">Sphingobacterium pedocola</name>
    <dbReference type="NCBI Taxonomy" id="2082722"/>
    <lineage>
        <taxon>Bacteria</taxon>
        <taxon>Pseudomonadati</taxon>
        <taxon>Bacteroidota</taxon>
        <taxon>Sphingobacteriia</taxon>
        <taxon>Sphingobacteriales</taxon>
        <taxon>Sphingobacteriaceae</taxon>
        <taxon>Sphingobacterium</taxon>
    </lineage>
</organism>
<dbReference type="PANTHER" id="PTHR37167:SF1">
    <property type="entry name" value="1,4-DIHYDROXY-6-NAPHTOATE SYNTHASE"/>
    <property type="match status" value="1"/>
</dbReference>
<dbReference type="RefSeq" id="WP_196939388.1">
    <property type="nucleotide sequence ID" value="NZ_MU158690.1"/>
</dbReference>
<dbReference type="Gene3D" id="3.40.190.10">
    <property type="entry name" value="Periplasmic binding protein-like II"/>
    <property type="match status" value="2"/>
</dbReference>
<dbReference type="CDD" id="cd13635">
    <property type="entry name" value="PBP2_Ttha1568_Mqnd"/>
    <property type="match status" value="1"/>
</dbReference>